<dbReference type="InterPro" id="IPR049886">
    <property type="entry name" value="CFI_box_CTERM_dom"/>
</dbReference>
<evidence type="ECO:0000313" key="3">
    <source>
        <dbReference type="Proteomes" id="UP000295726"/>
    </source>
</evidence>
<dbReference type="OrthoDB" id="583109at2"/>
<keyword evidence="1" id="KW-0175">Coiled coil</keyword>
<dbReference type="AlphaFoldDB" id="A0A4R3KJG2"/>
<accession>A0A4R3KJG2</accession>
<comment type="caution">
    <text evidence="2">The sequence shown here is derived from an EMBL/GenBank/DDBJ whole genome shotgun (WGS) entry which is preliminary data.</text>
</comment>
<reference evidence="2 3" key="1">
    <citation type="submission" date="2019-03" db="EMBL/GenBank/DDBJ databases">
        <title>Genomic Encyclopedia of Type Strains, Phase IV (KMG-IV): sequencing the most valuable type-strain genomes for metagenomic binning, comparative biology and taxonomic classification.</title>
        <authorList>
            <person name="Goeker M."/>
        </authorList>
    </citation>
    <scope>NUCLEOTIDE SEQUENCE [LARGE SCALE GENOMIC DNA]</scope>
    <source>
        <strain evidence="2 3">DSM 29489</strain>
    </source>
</reference>
<feature type="coiled-coil region" evidence="1">
    <location>
        <begin position="26"/>
        <end position="53"/>
    </location>
</feature>
<evidence type="ECO:0000313" key="2">
    <source>
        <dbReference type="EMBL" id="TCS82847.1"/>
    </source>
</evidence>
<sequence>MDQKNLQANMISLFQETGKYAQKFHKKTYESDMETLKERYSNLLDEIKGIIEESDDDMEEIAAYVPDYVAEQLSNISSKRKKDIACLDNNMNMVSYYVPLMGEIISVKTKPFTEKMVEIWNKNMPEYKIGHSTREHIQGGFKKGLFCYITTAVCRSLNKTDDCYELTLLRDYRDHYLMNSENGEELVKEYYNIAPTIVKRIDTGDNSAEVYARIWQDYLNPCIHLIEEEKKEECRELYSDMVRKLEKKYLYS</sequence>
<dbReference type="NCBIfam" id="NF041770">
    <property type="entry name" value="CFI_box_CTERM"/>
    <property type="match status" value="1"/>
</dbReference>
<evidence type="ECO:0000256" key="1">
    <source>
        <dbReference type="SAM" id="Coils"/>
    </source>
</evidence>
<dbReference type="EMBL" id="SLZZ01000001">
    <property type="protein sequence ID" value="TCS82847.1"/>
    <property type="molecule type" value="Genomic_DNA"/>
</dbReference>
<proteinExistence type="predicted"/>
<gene>
    <name evidence="2" type="ORF">EDD59_101258</name>
</gene>
<protein>
    <submittedName>
        <fullName evidence="2">Uncharacterized protein</fullName>
    </submittedName>
</protein>
<organism evidence="2 3">
    <name type="scientific">Muricomes intestini</name>
    <dbReference type="NCBI Taxonomy" id="1796634"/>
    <lineage>
        <taxon>Bacteria</taxon>
        <taxon>Bacillati</taxon>
        <taxon>Bacillota</taxon>
        <taxon>Clostridia</taxon>
        <taxon>Lachnospirales</taxon>
        <taxon>Lachnospiraceae</taxon>
        <taxon>Muricomes</taxon>
    </lineage>
</organism>
<name>A0A4R3KJG2_9FIRM</name>
<dbReference type="RefSeq" id="WP_132378087.1">
    <property type="nucleotide sequence ID" value="NZ_DAIPCY010000001.1"/>
</dbReference>
<dbReference type="Proteomes" id="UP000295726">
    <property type="component" value="Unassembled WGS sequence"/>
</dbReference>
<keyword evidence="3" id="KW-1185">Reference proteome</keyword>